<dbReference type="InterPro" id="IPR008889">
    <property type="entry name" value="VQ"/>
</dbReference>
<reference evidence="1 2" key="1">
    <citation type="journal article" date="2024" name="G3 (Bethesda)">
        <title>Genome assembly of Hibiscus sabdariffa L. provides insights into metabolisms of medicinal natural products.</title>
        <authorList>
            <person name="Kim T."/>
        </authorList>
    </citation>
    <scope>NUCLEOTIDE SEQUENCE [LARGE SCALE GENOMIC DNA]</scope>
    <source>
        <strain evidence="1">TK-2024</strain>
        <tissue evidence="1">Old leaves</tissue>
    </source>
</reference>
<name>A0ABR2ARM5_9ROSI</name>
<keyword evidence="2" id="KW-1185">Reference proteome</keyword>
<dbReference type="EMBL" id="JBBPBM010000358">
    <property type="protein sequence ID" value="KAK8496631.1"/>
    <property type="molecule type" value="Genomic_DNA"/>
</dbReference>
<evidence type="ECO:0000313" key="2">
    <source>
        <dbReference type="Proteomes" id="UP001472677"/>
    </source>
</evidence>
<comment type="caution">
    <text evidence="1">The sequence shown here is derived from an EMBL/GenBank/DDBJ whole genome shotgun (WGS) entry which is preliminary data.</text>
</comment>
<sequence>MDPSGSTPAAVSMKRDSKANPKIRIIHVCAREIITTDVANFRELLQRLTGKPPQEKKARQWKMEPRRGFETGEEGNPCGFLSGLGDLEGFFQQLSEFPLDQMHGVGEAQLV</sequence>
<proteinExistence type="predicted"/>
<dbReference type="Pfam" id="PF05678">
    <property type="entry name" value="VQ"/>
    <property type="match status" value="1"/>
</dbReference>
<gene>
    <name evidence="1" type="ORF">V6N12_020078</name>
</gene>
<organism evidence="1 2">
    <name type="scientific">Hibiscus sabdariffa</name>
    <name type="common">roselle</name>
    <dbReference type="NCBI Taxonomy" id="183260"/>
    <lineage>
        <taxon>Eukaryota</taxon>
        <taxon>Viridiplantae</taxon>
        <taxon>Streptophyta</taxon>
        <taxon>Embryophyta</taxon>
        <taxon>Tracheophyta</taxon>
        <taxon>Spermatophyta</taxon>
        <taxon>Magnoliopsida</taxon>
        <taxon>eudicotyledons</taxon>
        <taxon>Gunneridae</taxon>
        <taxon>Pentapetalae</taxon>
        <taxon>rosids</taxon>
        <taxon>malvids</taxon>
        <taxon>Malvales</taxon>
        <taxon>Malvaceae</taxon>
        <taxon>Malvoideae</taxon>
        <taxon>Hibiscus</taxon>
    </lineage>
</organism>
<accession>A0ABR2ARM5</accession>
<protein>
    <submittedName>
        <fullName evidence="1">Uncharacterized protein</fullName>
    </submittedName>
</protein>
<evidence type="ECO:0000313" key="1">
    <source>
        <dbReference type="EMBL" id="KAK8496631.1"/>
    </source>
</evidence>
<dbReference type="Proteomes" id="UP001472677">
    <property type="component" value="Unassembled WGS sequence"/>
</dbReference>